<accession>A0A395I7L2</accession>
<evidence type="ECO:0000313" key="3">
    <source>
        <dbReference type="Proteomes" id="UP000248961"/>
    </source>
</evidence>
<dbReference type="VEuPathDB" id="FungiDB:BO97DRAFT_237546"/>
<name>A0A395I7L2_ASPHC</name>
<dbReference type="RefSeq" id="XP_025554212.1">
    <property type="nucleotide sequence ID" value="XM_025690756.1"/>
</dbReference>
<keyword evidence="1" id="KW-1133">Transmembrane helix</keyword>
<proteinExistence type="predicted"/>
<evidence type="ECO:0000256" key="1">
    <source>
        <dbReference type="SAM" id="Phobius"/>
    </source>
</evidence>
<dbReference type="Proteomes" id="UP000248961">
    <property type="component" value="Unassembled WGS sequence"/>
</dbReference>
<keyword evidence="1" id="KW-0472">Membrane</keyword>
<dbReference type="AlphaFoldDB" id="A0A395I7L2"/>
<evidence type="ECO:0000313" key="2">
    <source>
        <dbReference type="EMBL" id="RAL15058.1"/>
    </source>
</evidence>
<protein>
    <submittedName>
        <fullName evidence="2">Uncharacterized protein</fullName>
    </submittedName>
</protein>
<sequence length="168" mass="19268">MGLLRDPIFNHLMCFLRRMFHVRIVHSELLWITNIIGQHPLGIGRLWEGPAFWCAGFGHCWFVRIVSDRLYLTTMMSRISYDENFGLHCCGSAVSFFFVFFFSLPRLFPSTFSLVLSTLSILASPGRFGRLRSFPGVHVCASFPSDMYGHLKNLWASRLECGVHSGWV</sequence>
<dbReference type="OrthoDB" id="4508467at2759"/>
<dbReference type="GeneID" id="37195045"/>
<reference evidence="2 3" key="1">
    <citation type="submission" date="2018-02" db="EMBL/GenBank/DDBJ databases">
        <title>The genomes of Aspergillus section Nigri reveals drivers in fungal speciation.</title>
        <authorList>
            <consortium name="DOE Joint Genome Institute"/>
            <person name="Vesth T.C."/>
            <person name="Nybo J."/>
            <person name="Theobald S."/>
            <person name="Brandl J."/>
            <person name="Frisvad J.C."/>
            <person name="Nielsen K.F."/>
            <person name="Lyhne E.K."/>
            <person name="Kogle M.E."/>
            <person name="Kuo A."/>
            <person name="Riley R."/>
            <person name="Clum A."/>
            <person name="Nolan M."/>
            <person name="Lipzen A."/>
            <person name="Salamov A."/>
            <person name="Henrissat B."/>
            <person name="Wiebenga A."/>
            <person name="De vries R.P."/>
            <person name="Grigoriev I.V."/>
            <person name="Mortensen U.H."/>
            <person name="Andersen M.R."/>
            <person name="Baker S.E."/>
        </authorList>
    </citation>
    <scope>NUCLEOTIDE SEQUENCE [LARGE SCALE GENOMIC DNA]</scope>
    <source>
        <strain evidence="2 3">CBS 101889</strain>
    </source>
</reference>
<keyword evidence="3" id="KW-1185">Reference proteome</keyword>
<organism evidence="2 3">
    <name type="scientific">Aspergillus homomorphus (strain CBS 101889)</name>
    <dbReference type="NCBI Taxonomy" id="1450537"/>
    <lineage>
        <taxon>Eukaryota</taxon>
        <taxon>Fungi</taxon>
        <taxon>Dikarya</taxon>
        <taxon>Ascomycota</taxon>
        <taxon>Pezizomycotina</taxon>
        <taxon>Eurotiomycetes</taxon>
        <taxon>Eurotiomycetidae</taxon>
        <taxon>Eurotiales</taxon>
        <taxon>Aspergillaceae</taxon>
        <taxon>Aspergillus</taxon>
        <taxon>Aspergillus subgen. Circumdati</taxon>
    </lineage>
</organism>
<gene>
    <name evidence="2" type="ORF">BO97DRAFT_237546</name>
</gene>
<feature type="transmembrane region" description="Helical" evidence="1">
    <location>
        <begin position="85"/>
        <end position="104"/>
    </location>
</feature>
<dbReference type="EMBL" id="KZ824272">
    <property type="protein sequence ID" value="RAL15058.1"/>
    <property type="molecule type" value="Genomic_DNA"/>
</dbReference>
<keyword evidence="1" id="KW-0812">Transmembrane</keyword>